<dbReference type="Gene3D" id="1.10.10.60">
    <property type="entry name" value="Homeodomain-like"/>
    <property type="match status" value="1"/>
</dbReference>
<dbReference type="PROSITE" id="PS51998">
    <property type="entry name" value="DEK_C"/>
    <property type="match status" value="1"/>
</dbReference>
<gene>
    <name evidence="3" type="ORF">HK097_006667</name>
</gene>
<proteinExistence type="predicted"/>
<dbReference type="InterPro" id="IPR014876">
    <property type="entry name" value="DEK_C"/>
</dbReference>
<keyword evidence="4" id="KW-1185">Reference proteome</keyword>
<feature type="non-terminal residue" evidence="3">
    <location>
        <position position="93"/>
    </location>
</feature>
<feature type="domain" description="DEK-C" evidence="2">
    <location>
        <begin position="35"/>
        <end position="90"/>
    </location>
</feature>
<feature type="region of interest" description="Disordered" evidence="1">
    <location>
        <begin position="1"/>
        <end position="25"/>
    </location>
</feature>
<dbReference type="Pfam" id="PF08766">
    <property type="entry name" value="DEK_C"/>
    <property type="match status" value="1"/>
</dbReference>
<feature type="compositionally biased region" description="Acidic residues" evidence="1">
    <location>
        <begin position="1"/>
        <end position="13"/>
    </location>
</feature>
<name>A0AAD5S1B9_9FUNG</name>
<dbReference type="AlphaFoldDB" id="A0AAD5S1B9"/>
<evidence type="ECO:0000259" key="2">
    <source>
        <dbReference type="PROSITE" id="PS51998"/>
    </source>
</evidence>
<dbReference type="Proteomes" id="UP001212841">
    <property type="component" value="Unassembled WGS sequence"/>
</dbReference>
<comment type="caution">
    <text evidence="3">The sequence shown here is derived from an EMBL/GenBank/DDBJ whole genome shotgun (WGS) entry which is preliminary data.</text>
</comment>
<organism evidence="3 4">
    <name type="scientific">Rhizophlyctis rosea</name>
    <dbReference type="NCBI Taxonomy" id="64517"/>
    <lineage>
        <taxon>Eukaryota</taxon>
        <taxon>Fungi</taxon>
        <taxon>Fungi incertae sedis</taxon>
        <taxon>Chytridiomycota</taxon>
        <taxon>Chytridiomycota incertae sedis</taxon>
        <taxon>Chytridiomycetes</taxon>
        <taxon>Rhizophlyctidales</taxon>
        <taxon>Rhizophlyctidaceae</taxon>
        <taxon>Rhizophlyctis</taxon>
    </lineage>
</organism>
<reference evidence="3" key="1">
    <citation type="submission" date="2020-05" db="EMBL/GenBank/DDBJ databases">
        <title>Phylogenomic resolution of chytrid fungi.</title>
        <authorList>
            <person name="Stajich J.E."/>
            <person name="Amses K."/>
            <person name="Simmons R."/>
            <person name="Seto K."/>
            <person name="Myers J."/>
            <person name="Bonds A."/>
            <person name="Quandt C.A."/>
            <person name="Barry K."/>
            <person name="Liu P."/>
            <person name="Grigoriev I."/>
            <person name="Longcore J.E."/>
            <person name="James T.Y."/>
        </authorList>
    </citation>
    <scope>NUCLEOTIDE SEQUENCE</scope>
    <source>
        <strain evidence="3">JEL0318</strain>
    </source>
</reference>
<evidence type="ECO:0000256" key="1">
    <source>
        <dbReference type="SAM" id="MobiDB-lite"/>
    </source>
</evidence>
<sequence>TEEGAPAEEEEPDTPATKKPKLSDKEVKAIAWPEGITDEDVLAQTDIIIGDNDLATLSNKKIREALEKHYKMSLKEQKPKINMVIDEILTKRD</sequence>
<protein>
    <recommendedName>
        <fullName evidence="2">DEK-C domain-containing protein</fullName>
    </recommendedName>
</protein>
<evidence type="ECO:0000313" key="3">
    <source>
        <dbReference type="EMBL" id="KAJ3025521.1"/>
    </source>
</evidence>
<accession>A0AAD5S1B9</accession>
<dbReference type="SUPFAM" id="SSF109715">
    <property type="entry name" value="DEK C-terminal domain"/>
    <property type="match status" value="1"/>
</dbReference>
<evidence type="ECO:0000313" key="4">
    <source>
        <dbReference type="Proteomes" id="UP001212841"/>
    </source>
</evidence>
<dbReference type="EMBL" id="JADGJD010003124">
    <property type="protein sequence ID" value="KAJ3025521.1"/>
    <property type="molecule type" value="Genomic_DNA"/>
</dbReference>